<dbReference type="RefSeq" id="WP_214534302.1">
    <property type="nucleotide sequence ID" value="NZ_JAHFVK010000001.1"/>
</dbReference>
<evidence type="ECO:0000256" key="1">
    <source>
        <dbReference type="SAM" id="SignalP"/>
    </source>
</evidence>
<organism evidence="2 3">
    <name type="scientific">Croceibacterium selenioxidans</name>
    <dbReference type="NCBI Taxonomy" id="2838833"/>
    <lineage>
        <taxon>Bacteria</taxon>
        <taxon>Pseudomonadati</taxon>
        <taxon>Pseudomonadota</taxon>
        <taxon>Alphaproteobacteria</taxon>
        <taxon>Sphingomonadales</taxon>
        <taxon>Erythrobacteraceae</taxon>
        <taxon>Croceibacterium</taxon>
    </lineage>
</organism>
<sequence>MIIQFHKARAGKHLVVLGALASAFLGTAASAAPTQGTLGATSTGIINISASVANRARITGLADVTFSNVDPSANASANQSVCVWSNTATKAYTITATGSGGSGSAFTLGTGTPVPYTVQWAATSGQTTGTALTAGTASATMTSGALNQTCSVAPTATASLIITIASTDLLTMSAGTAYNGTLTLLVTPQ</sequence>
<proteinExistence type="predicted"/>
<comment type="caution">
    <text evidence="2">The sequence shown here is derived from an EMBL/GenBank/DDBJ whole genome shotgun (WGS) entry which is preliminary data.</text>
</comment>
<dbReference type="Proteomes" id="UP000811255">
    <property type="component" value="Unassembled WGS sequence"/>
</dbReference>
<feature type="chain" id="PRO_5045723126" evidence="1">
    <location>
        <begin position="32"/>
        <end position="189"/>
    </location>
</feature>
<feature type="signal peptide" evidence="1">
    <location>
        <begin position="1"/>
        <end position="31"/>
    </location>
</feature>
<evidence type="ECO:0000313" key="3">
    <source>
        <dbReference type="Proteomes" id="UP000811255"/>
    </source>
</evidence>
<evidence type="ECO:0000313" key="2">
    <source>
        <dbReference type="EMBL" id="MBT2133017.1"/>
    </source>
</evidence>
<protein>
    <submittedName>
        <fullName evidence="2">Uncharacterized protein</fullName>
    </submittedName>
</protein>
<reference evidence="2 3" key="1">
    <citation type="submission" date="2021-05" db="EMBL/GenBank/DDBJ databases">
        <title>Croceibacterium sp. LX-88 genome sequence.</title>
        <authorList>
            <person name="Luo X."/>
        </authorList>
    </citation>
    <scope>NUCLEOTIDE SEQUENCE [LARGE SCALE GENOMIC DNA]</scope>
    <source>
        <strain evidence="2 3">LX-88</strain>
    </source>
</reference>
<name>A0ABS5W1M7_9SPHN</name>
<keyword evidence="1" id="KW-0732">Signal</keyword>
<keyword evidence="3" id="KW-1185">Reference proteome</keyword>
<accession>A0ABS5W1M7</accession>
<dbReference type="EMBL" id="JAHFVK010000001">
    <property type="protein sequence ID" value="MBT2133017.1"/>
    <property type="molecule type" value="Genomic_DNA"/>
</dbReference>
<gene>
    <name evidence="2" type="ORF">KK137_01615</name>
</gene>